<geneLocation type="plasmid" evidence="3 4">
    <name>pCY360</name>
</geneLocation>
<reference evidence="3 4" key="1">
    <citation type="journal article" date="2010" name="PLoS ONE">
        <title>The glycobiome of the rumen bacterium Butyrivibrio proteoclasticus B316(T) highlights adaptation to a polysaccharide-rich environment.</title>
        <authorList>
            <person name="Kelly W.J."/>
            <person name="Leahy S.C."/>
            <person name="Altermann E."/>
            <person name="Yeoman C.J."/>
            <person name="Dunne J.C."/>
            <person name="Kong Z."/>
            <person name="Pacheco D.M."/>
            <person name="Li D."/>
            <person name="Noel S.J."/>
            <person name="Moon C.D."/>
            <person name="Cookson A.L."/>
            <person name="Attwood G.T."/>
        </authorList>
    </citation>
    <scope>NUCLEOTIDE SEQUENCE [LARGE SCALE GENOMIC DNA]</scope>
    <source>
        <strain evidence="4">ATCC 51982 / DSM 14932 / B316</strain>
        <plasmid evidence="4">Plasmid pCY360</plasmid>
    </source>
</reference>
<dbReference type="GO" id="GO:0006281">
    <property type="term" value="P:DNA repair"/>
    <property type="evidence" value="ECO:0007669"/>
    <property type="project" value="InterPro"/>
</dbReference>
<dbReference type="Pfam" id="PF05970">
    <property type="entry name" value="PIF1"/>
    <property type="match status" value="1"/>
</dbReference>
<keyword evidence="3" id="KW-0378">Hydrolase</keyword>
<gene>
    <name evidence="3" type="ordered locus">bpr_II049</name>
</gene>
<dbReference type="PANTHER" id="PTHR47642:SF6">
    <property type="entry name" value="ATP-DEPENDENT DNA HELICASE"/>
    <property type="match status" value="1"/>
</dbReference>
<evidence type="ECO:0000313" key="4">
    <source>
        <dbReference type="Proteomes" id="UP000001299"/>
    </source>
</evidence>
<organism evidence="3 4">
    <name type="scientific">Butyrivibrio proteoclasticus (strain ATCC 51982 / DSM 14932 / B316)</name>
    <name type="common">Clostridium proteoclasticum</name>
    <dbReference type="NCBI Taxonomy" id="515622"/>
    <lineage>
        <taxon>Bacteria</taxon>
        <taxon>Bacillati</taxon>
        <taxon>Bacillota</taxon>
        <taxon>Clostridia</taxon>
        <taxon>Lachnospirales</taxon>
        <taxon>Lachnospiraceae</taxon>
        <taxon>Butyrivibrio</taxon>
    </lineage>
</organism>
<dbReference type="KEGG" id="bpb:bpr_II049"/>
<name>E0S3K7_BUTPB</name>
<feature type="domain" description="DNA helicase Pif1-like DEAD-box helicase" evidence="2">
    <location>
        <begin position="10"/>
        <end position="190"/>
    </location>
</feature>
<dbReference type="HOGENOM" id="CLU_001613_7_2_9"/>
<dbReference type="CDD" id="cd18809">
    <property type="entry name" value="SF1_C_RecD"/>
    <property type="match status" value="1"/>
</dbReference>
<protein>
    <submittedName>
        <fullName evidence="3">Helicase</fullName>
    </submittedName>
</protein>
<dbReference type="Gene3D" id="3.40.50.300">
    <property type="entry name" value="P-loop containing nucleotide triphosphate hydrolases"/>
    <property type="match status" value="2"/>
</dbReference>
<dbReference type="GO" id="GO:0003678">
    <property type="term" value="F:DNA helicase activity"/>
    <property type="evidence" value="ECO:0007669"/>
    <property type="project" value="InterPro"/>
</dbReference>
<accession>E0S3K7</accession>
<keyword evidence="4" id="KW-1185">Reference proteome</keyword>
<dbReference type="SUPFAM" id="SSF52540">
    <property type="entry name" value="P-loop containing nucleoside triphosphate hydrolases"/>
    <property type="match status" value="2"/>
</dbReference>
<feature type="region of interest" description="Disordered" evidence="1">
    <location>
        <begin position="438"/>
        <end position="502"/>
    </location>
</feature>
<dbReference type="AlphaFoldDB" id="E0S3K7"/>
<keyword evidence="3" id="KW-0547">Nucleotide-binding</keyword>
<evidence type="ECO:0000256" key="1">
    <source>
        <dbReference type="SAM" id="MobiDB-lite"/>
    </source>
</evidence>
<sequence length="502" mass="56536">MYKNPLECKGNIFITGSGGTGKTYAINDYMKKHSDTTLLCASTGTAAVNIGGSTAHRLFSIPVPAYGQDPEKLTPSKLQVFSQADTVIIDEISMLRNDAFSFAMRALHKAEKLYNRKIRVILSGDFSQLPPIVKKDEERYFTKYGFDKSGFAFTTKEWMELKLKVVELTEVKRQTDKEFIDNLQRLRKGDDSVISYFNDKFFNGKNLLHKDDPSAVYLCSANKEADENNQEYLDSIDAPMAAYQAKKQGITGKELPCDDIVLLKPGAKVMFTANDSLRDAEGEFNQEFDKFATGRYTNGMFATVLECRSDSVVVKTEDGRRVTVKPNKWSVYKYTVDRITAIMKKDEIGSITQIPLKVAQAITIHKSQGKTFSKMIVAPNVFAAGQLYVALSRISTPEGLFLLEEIRKEHVKIDPTVQKFYDQNYTWDIPEAQLKKQKEIEKKQKTKKKPAAKKKATTKKKAVAKKTASKKTVRKTAVKKTTARKPAARKKTVKKKSAAKKQ</sequence>
<dbReference type="InterPro" id="IPR027417">
    <property type="entry name" value="P-loop_NTPase"/>
</dbReference>
<proteinExistence type="predicted"/>
<keyword evidence="3" id="KW-0347">Helicase</keyword>
<dbReference type="GO" id="GO:0000723">
    <property type="term" value="P:telomere maintenance"/>
    <property type="evidence" value="ECO:0007669"/>
    <property type="project" value="InterPro"/>
</dbReference>
<evidence type="ECO:0000259" key="2">
    <source>
        <dbReference type="Pfam" id="PF05970"/>
    </source>
</evidence>
<dbReference type="InterPro" id="IPR051055">
    <property type="entry name" value="PIF1_helicase"/>
</dbReference>
<feature type="compositionally biased region" description="Basic residues" evidence="1">
    <location>
        <begin position="444"/>
        <end position="502"/>
    </location>
</feature>
<dbReference type="PANTHER" id="PTHR47642">
    <property type="entry name" value="ATP-DEPENDENT DNA HELICASE"/>
    <property type="match status" value="1"/>
</dbReference>
<dbReference type="EMBL" id="CP001812">
    <property type="protein sequence ID" value="ADL35989.1"/>
    <property type="molecule type" value="Genomic_DNA"/>
</dbReference>
<dbReference type="InterPro" id="IPR010285">
    <property type="entry name" value="DNA_helicase_pif1-like_DEAD"/>
</dbReference>
<evidence type="ECO:0000313" key="3">
    <source>
        <dbReference type="EMBL" id="ADL35989.1"/>
    </source>
</evidence>
<keyword evidence="3" id="KW-0614">Plasmid</keyword>
<keyword evidence="3" id="KW-0067">ATP-binding</keyword>
<dbReference type="RefSeq" id="WP_013282639.1">
    <property type="nucleotide sequence ID" value="NC_014389.1"/>
</dbReference>
<dbReference type="Proteomes" id="UP000001299">
    <property type="component" value="Plasmid pCY360"/>
</dbReference>